<reference evidence="1" key="1">
    <citation type="submission" date="2020-04" db="EMBL/GenBank/DDBJ databases">
        <authorList>
            <person name="Alioto T."/>
            <person name="Alioto T."/>
            <person name="Gomez Garrido J."/>
        </authorList>
    </citation>
    <scope>NUCLEOTIDE SEQUENCE</scope>
    <source>
        <strain evidence="1">A484AB</strain>
    </source>
</reference>
<protein>
    <submittedName>
        <fullName evidence="1">Uncharacterized protein</fullName>
    </submittedName>
</protein>
<comment type="caution">
    <text evidence="1">The sequence shown here is derived from an EMBL/GenBank/DDBJ whole genome shotgun (WGS) entry which is preliminary data.</text>
</comment>
<dbReference type="AlphaFoldDB" id="A0A7D9JEA9"/>
<proteinExistence type="predicted"/>
<feature type="non-terminal residue" evidence="1">
    <location>
        <position position="1"/>
    </location>
</feature>
<evidence type="ECO:0000313" key="1">
    <source>
        <dbReference type="EMBL" id="CAB4027831.1"/>
    </source>
</evidence>
<evidence type="ECO:0000313" key="2">
    <source>
        <dbReference type="Proteomes" id="UP001152795"/>
    </source>
</evidence>
<dbReference type="OrthoDB" id="8936366at2759"/>
<sequence length="162" mass="18648">FTMETHINKVCKTAFYHLHNIRRIRKYLSPESAEILVHAFITTSISWPNYNGLHWLPINYRIEFKVLLITFKAIHGGEGRPPQNNSPENYLSFIVVGINIILITSNLLHDNIVVTRILVVTISVIIRKLTLSSFREDVPDHIFARQMGTKKFGPPQKGVQKM</sequence>
<name>A0A7D9JEA9_PARCT</name>
<keyword evidence="2" id="KW-1185">Reference proteome</keyword>
<organism evidence="1 2">
    <name type="scientific">Paramuricea clavata</name>
    <name type="common">Red gorgonian</name>
    <name type="synonym">Violescent sea-whip</name>
    <dbReference type="NCBI Taxonomy" id="317549"/>
    <lineage>
        <taxon>Eukaryota</taxon>
        <taxon>Metazoa</taxon>
        <taxon>Cnidaria</taxon>
        <taxon>Anthozoa</taxon>
        <taxon>Octocorallia</taxon>
        <taxon>Malacalcyonacea</taxon>
        <taxon>Plexauridae</taxon>
        <taxon>Paramuricea</taxon>
    </lineage>
</organism>
<feature type="non-terminal residue" evidence="1">
    <location>
        <position position="162"/>
    </location>
</feature>
<accession>A0A7D9JEA9</accession>
<gene>
    <name evidence="1" type="ORF">PACLA_8A039152</name>
</gene>
<dbReference type="EMBL" id="CACRXK020015050">
    <property type="protein sequence ID" value="CAB4027831.1"/>
    <property type="molecule type" value="Genomic_DNA"/>
</dbReference>
<dbReference type="Proteomes" id="UP001152795">
    <property type="component" value="Unassembled WGS sequence"/>
</dbReference>